<dbReference type="Proteomes" id="UP000245626">
    <property type="component" value="Unassembled WGS sequence"/>
</dbReference>
<name>A0ACD0P6L9_9BASI</name>
<gene>
    <name evidence="1" type="ORF">IE53DRAFT_324617</name>
</gene>
<keyword evidence="2" id="KW-1185">Reference proteome</keyword>
<accession>A0ACD0P6L9</accession>
<dbReference type="EMBL" id="KZ819719">
    <property type="protein sequence ID" value="PWN53589.1"/>
    <property type="molecule type" value="Genomic_DNA"/>
</dbReference>
<evidence type="ECO:0000313" key="1">
    <source>
        <dbReference type="EMBL" id="PWN53589.1"/>
    </source>
</evidence>
<evidence type="ECO:0000313" key="2">
    <source>
        <dbReference type="Proteomes" id="UP000245626"/>
    </source>
</evidence>
<sequence length="209" mass="22595">MDQNYWDIDSILSDNQKLPCTFNLTVPNLGHLESNDERDVKQHARLELPFWLAELLALNDVVSISMPKAFGPRVRGALDANAQSVQLRNLNIWWYALGLRLGNLIDSTDLLDVLSKTYTSRLPQIYEQSQHLASMSGGGGGGGGSGGVGIHSSSSSGASSISSNGMTQGPPPSMEMVEFLNGLDESEKLLLRTGQEAARIMKDYLAGSD</sequence>
<protein>
    <submittedName>
        <fullName evidence="1">GINS complex, Psf3 component</fullName>
    </submittedName>
</protein>
<reference evidence="1 2" key="1">
    <citation type="journal article" date="2018" name="Mol. Biol. Evol.">
        <title>Broad Genomic Sampling Reveals a Smut Pathogenic Ancestry of the Fungal Clade Ustilaginomycotina.</title>
        <authorList>
            <person name="Kijpornyongpan T."/>
            <person name="Mondo S.J."/>
            <person name="Barry K."/>
            <person name="Sandor L."/>
            <person name="Lee J."/>
            <person name="Lipzen A."/>
            <person name="Pangilinan J."/>
            <person name="LaButti K."/>
            <person name="Hainaut M."/>
            <person name="Henrissat B."/>
            <person name="Grigoriev I.V."/>
            <person name="Spatafora J.W."/>
            <person name="Aime M.C."/>
        </authorList>
    </citation>
    <scope>NUCLEOTIDE SEQUENCE [LARGE SCALE GENOMIC DNA]</scope>
    <source>
        <strain evidence="1 2">SA 807</strain>
    </source>
</reference>
<organism evidence="1 2">
    <name type="scientific">Violaceomyces palustris</name>
    <dbReference type="NCBI Taxonomy" id="1673888"/>
    <lineage>
        <taxon>Eukaryota</taxon>
        <taxon>Fungi</taxon>
        <taxon>Dikarya</taxon>
        <taxon>Basidiomycota</taxon>
        <taxon>Ustilaginomycotina</taxon>
        <taxon>Ustilaginomycetes</taxon>
        <taxon>Violaceomycetales</taxon>
        <taxon>Violaceomycetaceae</taxon>
        <taxon>Violaceomyces</taxon>
    </lineage>
</organism>
<proteinExistence type="predicted"/>